<dbReference type="Proteomes" id="UP001144673">
    <property type="component" value="Unassembled WGS sequence"/>
</dbReference>
<dbReference type="AlphaFoldDB" id="A0A9W8QL09"/>
<gene>
    <name evidence="2" type="ORF">LMH87_009099</name>
</gene>
<dbReference type="CDD" id="cd03024">
    <property type="entry name" value="DsbA_FrnE"/>
    <property type="match status" value="1"/>
</dbReference>
<dbReference type="Pfam" id="PF01323">
    <property type="entry name" value="DSBA"/>
    <property type="match status" value="1"/>
</dbReference>
<dbReference type="RefSeq" id="XP_056056947.1">
    <property type="nucleotide sequence ID" value="XM_056202377.1"/>
</dbReference>
<feature type="domain" description="DSBA-like thioredoxin" evidence="1">
    <location>
        <begin position="56"/>
        <end position="255"/>
    </location>
</feature>
<dbReference type="Gene3D" id="3.40.30.10">
    <property type="entry name" value="Glutaredoxin"/>
    <property type="match status" value="1"/>
</dbReference>
<protein>
    <recommendedName>
        <fullName evidence="1">DSBA-like thioredoxin domain-containing protein</fullName>
    </recommendedName>
</protein>
<dbReference type="PANTHER" id="PTHR13887">
    <property type="entry name" value="GLUTATHIONE S-TRANSFERASE KAPPA"/>
    <property type="match status" value="1"/>
</dbReference>
<evidence type="ECO:0000313" key="3">
    <source>
        <dbReference type="Proteomes" id="UP001144673"/>
    </source>
</evidence>
<sequence length="273" mass="30707">MTTATTAPSVHIPITRHRPRLQTAPKKPWNVSPWQDAAGRTMLIPQLSTQRMLIPLEVYIDFICPWCYIEMRSLDAAMTQFVAAHPEVEFEVNWRPFYIAPMLKSSCKTLDFYRSAMPDGEEKLRALLERVRAAGEQHGLTFDYAGRTGPTRNAHKLVALAMRRGGRQAQALMVERLMRTALVHGRDVSDPDVLAQVAAADGLALDREDVFLELADDDATRRVDREVEAAQEARGIEAVPCVTVLGRFKVGGFQESHVFTDLFAKIYEEKIAQ</sequence>
<dbReference type="InterPro" id="IPR001853">
    <property type="entry name" value="DSBA-like_thioredoxin_dom"/>
</dbReference>
<accession>A0A9W8QL09</accession>
<dbReference type="GO" id="GO:0016491">
    <property type="term" value="F:oxidoreductase activity"/>
    <property type="evidence" value="ECO:0007669"/>
    <property type="project" value="InterPro"/>
</dbReference>
<name>A0A9W8QL09_AKAMU</name>
<dbReference type="GeneID" id="80896258"/>
<evidence type="ECO:0000313" key="2">
    <source>
        <dbReference type="EMBL" id="KAJ4158580.1"/>
    </source>
</evidence>
<keyword evidence="3" id="KW-1185">Reference proteome</keyword>
<dbReference type="InterPro" id="IPR036249">
    <property type="entry name" value="Thioredoxin-like_sf"/>
</dbReference>
<dbReference type="PANTHER" id="PTHR13887:SF41">
    <property type="entry name" value="THIOREDOXIN SUPERFAMILY PROTEIN"/>
    <property type="match status" value="1"/>
</dbReference>
<comment type="caution">
    <text evidence="2">The sequence shown here is derived from an EMBL/GenBank/DDBJ whole genome shotgun (WGS) entry which is preliminary data.</text>
</comment>
<proteinExistence type="predicted"/>
<dbReference type="EMBL" id="JAJHUN010000006">
    <property type="protein sequence ID" value="KAJ4158580.1"/>
    <property type="molecule type" value="Genomic_DNA"/>
</dbReference>
<organism evidence="2 3">
    <name type="scientific">Akanthomyces muscarius</name>
    <name type="common">Entomopathogenic fungus</name>
    <name type="synonym">Lecanicillium muscarium</name>
    <dbReference type="NCBI Taxonomy" id="2231603"/>
    <lineage>
        <taxon>Eukaryota</taxon>
        <taxon>Fungi</taxon>
        <taxon>Dikarya</taxon>
        <taxon>Ascomycota</taxon>
        <taxon>Pezizomycotina</taxon>
        <taxon>Sordariomycetes</taxon>
        <taxon>Hypocreomycetidae</taxon>
        <taxon>Hypocreales</taxon>
        <taxon>Cordycipitaceae</taxon>
        <taxon>Akanthomyces</taxon>
    </lineage>
</organism>
<evidence type="ECO:0000259" key="1">
    <source>
        <dbReference type="Pfam" id="PF01323"/>
    </source>
</evidence>
<dbReference type="KEGG" id="amus:LMH87_009099"/>
<reference evidence="2" key="1">
    <citation type="journal article" date="2023" name="Access Microbiol">
        <title>De-novo genome assembly for Akanthomyces muscarius, a biocontrol agent of insect agricultural pests.</title>
        <authorList>
            <person name="Erdos Z."/>
            <person name="Studholme D.J."/>
            <person name="Raymond B."/>
            <person name="Sharma M."/>
        </authorList>
    </citation>
    <scope>NUCLEOTIDE SEQUENCE</scope>
    <source>
        <strain evidence="2">Ve6</strain>
    </source>
</reference>
<dbReference type="SUPFAM" id="SSF52833">
    <property type="entry name" value="Thioredoxin-like"/>
    <property type="match status" value="1"/>
</dbReference>